<proteinExistence type="inferred from homology"/>
<comment type="similarity">
    <text evidence="1 2">Belongs to the peptidase A24 family.</text>
</comment>
<feature type="transmembrane region" description="Helical" evidence="3">
    <location>
        <begin position="6"/>
        <end position="28"/>
    </location>
</feature>
<evidence type="ECO:0000313" key="5">
    <source>
        <dbReference type="EMBL" id="MBB1256710.1"/>
    </source>
</evidence>
<name>A0A7W3WRB6_9ACTN</name>
<organism evidence="5 6">
    <name type="scientific">Streptomyces alkaliterrae</name>
    <dbReference type="NCBI Taxonomy" id="2213162"/>
    <lineage>
        <taxon>Bacteria</taxon>
        <taxon>Bacillati</taxon>
        <taxon>Actinomycetota</taxon>
        <taxon>Actinomycetes</taxon>
        <taxon>Kitasatosporales</taxon>
        <taxon>Streptomycetaceae</taxon>
        <taxon>Streptomyces</taxon>
    </lineage>
</organism>
<feature type="transmembrane region" description="Helical" evidence="3">
    <location>
        <begin position="57"/>
        <end position="76"/>
    </location>
</feature>
<feature type="domain" description="Prepilin type IV endopeptidase peptidase" evidence="4">
    <location>
        <begin position="87"/>
        <end position="196"/>
    </location>
</feature>
<dbReference type="PANTHER" id="PTHR30487">
    <property type="entry name" value="TYPE 4 PREPILIN-LIKE PROTEINS LEADER PEPTIDE-PROCESSING ENZYME"/>
    <property type="match status" value="1"/>
</dbReference>
<feature type="transmembrane region" description="Helical" evidence="3">
    <location>
        <begin position="166"/>
        <end position="192"/>
    </location>
</feature>
<dbReference type="GO" id="GO:0005886">
    <property type="term" value="C:plasma membrane"/>
    <property type="evidence" value="ECO:0007669"/>
    <property type="project" value="TreeGrafter"/>
</dbReference>
<evidence type="ECO:0000256" key="1">
    <source>
        <dbReference type="ARBA" id="ARBA00005801"/>
    </source>
</evidence>
<dbReference type="Proteomes" id="UP000525686">
    <property type="component" value="Unassembled WGS sequence"/>
</dbReference>
<dbReference type="AlphaFoldDB" id="A0A7W3WRB6"/>
<gene>
    <name evidence="5" type="ORF">H3146_25680</name>
</gene>
<dbReference type="GO" id="GO:0004190">
    <property type="term" value="F:aspartic-type endopeptidase activity"/>
    <property type="evidence" value="ECO:0007669"/>
    <property type="project" value="InterPro"/>
</dbReference>
<evidence type="ECO:0000313" key="6">
    <source>
        <dbReference type="Proteomes" id="UP000525686"/>
    </source>
</evidence>
<dbReference type="PANTHER" id="PTHR30487:SF0">
    <property type="entry name" value="PREPILIN LEADER PEPTIDASE_N-METHYLTRANSFERASE-RELATED"/>
    <property type="match status" value="1"/>
</dbReference>
<evidence type="ECO:0000256" key="2">
    <source>
        <dbReference type="RuleBase" id="RU003793"/>
    </source>
</evidence>
<feature type="transmembrane region" description="Helical" evidence="3">
    <location>
        <begin position="212"/>
        <end position="231"/>
    </location>
</feature>
<feature type="transmembrane region" description="Helical" evidence="3">
    <location>
        <begin position="109"/>
        <end position="127"/>
    </location>
</feature>
<dbReference type="InterPro" id="IPR050882">
    <property type="entry name" value="Prepilin_peptidase/N-MTase"/>
</dbReference>
<feature type="transmembrane region" description="Helical" evidence="3">
    <location>
        <begin position="133"/>
        <end position="154"/>
    </location>
</feature>
<dbReference type="Pfam" id="PF01478">
    <property type="entry name" value="Peptidase_A24"/>
    <property type="match status" value="1"/>
</dbReference>
<sequence>MPAASAAPVWGPVAVAAVYGWAVGALLLPRAAHRYAVPTGEPWRTDHPPAASGRSRLTALPAPVTAVVCALLAATVGPRPELAVWLALAPALVLLAIVDVRVRRLPDVLTLPTAGAAAALLGVAAALPGTAGSWPGALAGGLVLGGGYLALFLIHPRGMGMGDVKLALTVGVALGWYGWTTLAVGALAGLLLGALYGNALLIAGRADRKTGIPFGPFLAAGGLLGVAFAGLDG</sequence>
<dbReference type="InterPro" id="IPR000045">
    <property type="entry name" value="Prepilin_IV_endopep_pep"/>
</dbReference>
<accession>A0A7W3WRB6</accession>
<comment type="caution">
    <text evidence="5">The sequence shown here is derived from an EMBL/GenBank/DDBJ whole genome shotgun (WGS) entry which is preliminary data.</text>
</comment>
<evidence type="ECO:0000256" key="3">
    <source>
        <dbReference type="SAM" id="Phobius"/>
    </source>
</evidence>
<keyword evidence="3" id="KW-1133">Transmembrane helix</keyword>
<dbReference type="InterPro" id="IPR014032">
    <property type="entry name" value="Peptidase_A24A_bac"/>
</dbReference>
<evidence type="ECO:0000259" key="4">
    <source>
        <dbReference type="Pfam" id="PF01478"/>
    </source>
</evidence>
<feature type="transmembrane region" description="Helical" evidence="3">
    <location>
        <begin position="82"/>
        <end position="102"/>
    </location>
</feature>
<dbReference type="GO" id="GO:0006465">
    <property type="term" value="P:signal peptide processing"/>
    <property type="evidence" value="ECO:0007669"/>
    <property type="project" value="TreeGrafter"/>
</dbReference>
<keyword evidence="3" id="KW-0472">Membrane</keyword>
<reference evidence="6" key="1">
    <citation type="submission" date="2020-05" db="EMBL/GenBank/DDBJ databases">
        <title>Classification of alakaliphilic streptomycetes isolated from an alkaline soil next to Lonar Crater, India and a proposal for the recognition of Streptomyces alkaliterrae sp. nov.</title>
        <authorList>
            <person name="Golinska P."/>
        </authorList>
    </citation>
    <scope>NUCLEOTIDE SEQUENCE [LARGE SCALE GENOMIC DNA]</scope>
    <source>
        <strain evidence="6">OF3</strain>
    </source>
</reference>
<keyword evidence="3" id="KW-0812">Transmembrane</keyword>
<protein>
    <submittedName>
        <fullName evidence="5">Prepilin peptidase</fullName>
    </submittedName>
</protein>
<dbReference type="EMBL" id="JABJWZ010000432">
    <property type="protein sequence ID" value="MBB1256710.1"/>
    <property type="molecule type" value="Genomic_DNA"/>
</dbReference>
<dbReference type="PRINTS" id="PR00864">
    <property type="entry name" value="PREPILNPTASE"/>
</dbReference>
<dbReference type="RefSeq" id="WP_181355584.1">
    <property type="nucleotide sequence ID" value="NZ_JABJWZ010000432.1"/>
</dbReference>
<dbReference type="Gene3D" id="1.20.120.1220">
    <property type="match status" value="1"/>
</dbReference>